<dbReference type="InterPro" id="IPR027417">
    <property type="entry name" value="P-loop_NTPase"/>
</dbReference>
<evidence type="ECO:0008006" key="7">
    <source>
        <dbReference type="Google" id="ProtNLM"/>
    </source>
</evidence>
<feature type="domain" description="Nephrocystin 3-like N-terminal" evidence="4">
    <location>
        <begin position="274"/>
        <end position="426"/>
    </location>
</feature>
<gene>
    <name evidence="5" type="ORF">FB567DRAFT_514046</name>
</gene>
<name>A0A8K0RLK3_9PLEO</name>
<dbReference type="Proteomes" id="UP000813461">
    <property type="component" value="Unassembled WGS sequence"/>
</dbReference>
<evidence type="ECO:0000259" key="4">
    <source>
        <dbReference type="Pfam" id="PF24883"/>
    </source>
</evidence>
<dbReference type="Pfam" id="PF24883">
    <property type="entry name" value="NPHP3_N"/>
    <property type="match status" value="1"/>
</dbReference>
<sequence>MAMILSKAARLKPEIRLAEAISQFEADLPTAQKTDFQQRRARLLKSGPDMSDVMRLTAEIDRKIAHGRRCLGPRFTSFLSSVQQFAAIGDVVVGGSQNIVACGVWSVVRMSILAVTKHSSYMESLSLAFMEIGRSSPRYQELAVVYSRSQALQAYINEYFIVVVRFCQSIMRFAQKSAIGQLASTLSDATITNTQSELRSWSREIKNEMRLLLAKRVEDEADQNSRFRSLSTKWSKKIAHQQQLAVRLRILNSCSTYEHETTWKQFRRIGNTTLFIHAPEYQTWKNRDSSSTLLYFGMLGCGKSVTMANMVDDLNLSAKSTATSVVYFFVQYGHATSLEARTIIGSITRQILQSASDLSDTPEADEGSLDTESMIALVLRLISPKRKLYVLVDGLDLCTHSAQQEVVEFLRGLQAGCSVCVCISSRLDPSIENDPILQGLQSVQVFRSPDNHRDMEEFISVELSRCLQSRALVLGDPTLVLNIQDALLAGAKGMFLWVALQINCICSLQTDDEIRTALAHLPNDLSETYARIVHSRRAYAAKYQRRIFEFIAAAERPLKTREIQEALSVAPGDTTWSASKLINDVSSALASCGCLVAVDEDELTVRFVHPTVQQYLFEQYENPLGKGVSAASCHAALADVIVTYLSYGVFGTDVSTFRMRQIDVGDAPAQIVGSALSRGGVQTIALNLLKMRRKQDVDIGKVVAQEMSARKTMELPVHLFFLYAEQYCFHHVRKAARPFSTHVLQLYPRVFEKMCLAGFSKHPSHHDHSSGATYNMKIATQHLRLARNTGSPNKPDLELLRLVIPTFFDHTQMRKAMEIELNQAICEGDSALNSLLDEHYDLEINWWTYLIPTSKFMKPCLFAYKGDVKCLEGPVRAFVEQDRTELSDAAIHHRCASGRTLLECAIWGHNIPMIEVLLQDPRIDINVGAAGKTLVWHVVKQGWPYDLAVQIFGTNRVQLRDGEGTALLAHSRELGHEELTRLFHEVASYNSSIRAFSVDIMAWTVGELSEIKFRTGIYRGGRIDVNNQARPYTEVD</sequence>
<evidence type="ECO:0000259" key="2">
    <source>
        <dbReference type="Pfam" id="PF22939"/>
    </source>
</evidence>
<feature type="domain" description="GPI inositol-deacylase winged helix" evidence="2">
    <location>
        <begin position="542"/>
        <end position="619"/>
    </location>
</feature>
<dbReference type="PANTHER" id="PTHR10039">
    <property type="entry name" value="AMELOGENIN"/>
    <property type="match status" value="1"/>
</dbReference>
<organism evidence="5 6">
    <name type="scientific">Paraphoma chrysanthemicola</name>
    <dbReference type="NCBI Taxonomy" id="798071"/>
    <lineage>
        <taxon>Eukaryota</taxon>
        <taxon>Fungi</taxon>
        <taxon>Dikarya</taxon>
        <taxon>Ascomycota</taxon>
        <taxon>Pezizomycotina</taxon>
        <taxon>Dothideomycetes</taxon>
        <taxon>Pleosporomycetidae</taxon>
        <taxon>Pleosporales</taxon>
        <taxon>Pleosporineae</taxon>
        <taxon>Phaeosphaeriaceae</taxon>
        <taxon>Paraphoma</taxon>
    </lineage>
</organism>
<dbReference type="Gene3D" id="3.40.50.300">
    <property type="entry name" value="P-loop containing nucleotide triphosphate hydrolases"/>
    <property type="match status" value="1"/>
</dbReference>
<dbReference type="InterPro" id="IPR056884">
    <property type="entry name" value="NPHP3-like_N"/>
</dbReference>
<dbReference type="InterPro" id="IPR054471">
    <property type="entry name" value="GPIID_WHD"/>
</dbReference>
<dbReference type="Pfam" id="PF22939">
    <property type="entry name" value="WHD_GPIID"/>
    <property type="match status" value="1"/>
</dbReference>
<dbReference type="OrthoDB" id="7464126at2759"/>
<accession>A0A8K0RLK3</accession>
<protein>
    <recommendedName>
        <fullName evidence="7">NACHT domain-containing protein</fullName>
    </recommendedName>
</protein>
<dbReference type="InterPro" id="IPR056125">
    <property type="entry name" value="DUF7708"/>
</dbReference>
<feature type="domain" description="DUF7708" evidence="3">
    <location>
        <begin position="76"/>
        <end position="201"/>
    </location>
</feature>
<comment type="caution">
    <text evidence="5">The sequence shown here is derived from an EMBL/GenBank/DDBJ whole genome shotgun (WGS) entry which is preliminary data.</text>
</comment>
<dbReference type="Pfam" id="PF24809">
    <property type="entry name" value="DUF7708"/>
    <property type="match status" value="1"/>
</dbReference>
<keyword evidence="1" id="KW-0677">Repeat</keyword>
<evidence type="ECO:0000313" key="5">
    <source>
        <dbReference type="EMBL" id="KAH7096031.1"/>
    </source>
</evidence>
<proteinExistence type="predicted"/>
<keyword evidence="6" id="KW-1185">Reference proteome</keyword>
<evidence type="ECO:0000256" key="1">
    <source>
        <dbReference type="ARBA" id="ARBA00022737"/>
    </source>
</evidence>
<reference evidence="5" key="1">
    <citation type="journal article" date="2021" name="Nat. Commun.">
        <title>Genetic determinants of endophytism in the Arabidopsis root mycobiome.</title>
        <authorList>
            <person name="Mesny F."/>
            <person name="Miyauchi S."/>
            <person name="Thiergart T."/>
            <person name="Pickel B."/>
            <person name="Atanasova L."/>
            <person name="Karlsson M."/>
            <person name="Huettel B."/>
            <person name="Barry K.W."/>
            <person name="Haridas S."/>
            <person name="Chen C."/>
            <person name="Bauer D."/>
            <person name="Andreopoulos W."/>
            <person name="Pangilinan J."/>
            <person name="LaButti K."/>
            <person name="Riley R."/>
            <person name="Lipzen A."/>
            <person name="Clum A."/>
            <person name="Drula E."/>
            <person name="Henrissat B."/>
            <person name="Kohler A."/>
            <person name="Grigoriev I.V."/>
            <person name="Martin F.M."/>
            <person name="Hacquard S."/>
        </authorList>
    </citation>
    <scope>NUCLEOTIDE SEQUENCE</scope>
    <source>
        <strain evidence="5">MPI-SDFR-AT-0120</strain>
    </source>
</reference>
<evidence type="ECO:0000313" key="6">
    <source>
        <dbReference type="Proteomes" id="UP000813461"/>
    </source>
</evidence>
<evidence type="ECO:0000259" key="3">
    <source>
        <dbReference type="Pfam" id="PF24809"/>
    </source>
</evidence>
<dbReference type="SUPFAM" id="SSF52540">
    <property type="entry name" value="P-loop containing nucleoside triphosphate hydrolases"/>
    <property type="match status" value="1"/>
</dbReference>
<dbReference type="EMBL" id="JAGMVJ010000001">
    <property type="protein sequence ID" value="KAH7096031.1"/>
    <property type="molecule type" value="Genomic_DNA"/>
</dbReference>
<dbReference type="AlphaFoldDB" id="A0A8K0RLK3"/>
<dbReference type="PANTHER" id="PTHR10039:SF10">
    <property type="entry name" value="NACHT DOMAIN-CONTAINING PROTEIN"/>
    <property type="match status" value="1"/>
</dbReference>